<keyword evidence="6" id="KW-0474">Menaquinone biosynthesis</keyword>
<evidence type="ECO:0000313" key="9">
    <source>
        <dbReference type="Proteomes" id="UP000182057"/>
    </source>
</evidence>
<evidence type="ECO:0000313" key="8">
    <source>
        <dbReference type="EMBL" id="SCQ22316.1"/>
    </source>
</evidence>
<dbReference type="NCBIfam" id="TIGR00173">
    <property type="entry name" value="menD"/>
    <property type="match status" value="1"/>
</dbReference>
<dbReference type="GO" id="GO:0070204">
    <property type="term" value="F:2-succinyl-5-enolpyruvyl-6-hydroxy-3-cyclohexene-1-carboxylic-acid synthase activity"/>
    <property type="evidence" value="ECO:0007669"/>
    <property type="project" value="UniProtKB-UniRule"/>
</dbReference>
<dbReference type="GO" id="GO:0009234">
    <property type="term" value="P:menaquinone biosynthetic process"/>
    <property type="evidence" value="ECO:0007669"/>
    <property type="project" value="UniProtKB-UniRule"/>
</dbReference>
<feature type="domain" description="Thiamine pyrophosphate enzyme N-terminal TPP-binding" evidence="7">
    <location>
        <begin position="10"/>
        <end position="120"/>
    </location>
</feature>
<dbReference type="CDD" id="cd07037">
    <property type="entry name" value="TPP_PYR_MenD"/>
    <property type="match status" value="1"/>
</dbReference>
<dbReference type="Proteomes" id="UP000182057">
    <property type="component" value="Unassembled WGS sequence"/>
</dbReference>
<evidence type="ECO:0000256" key="2">
    <source>
        <dbReference type="ARBA" id="ARBA00022723"/>
    </source>
</evidence>
<dbReference type="UniPathway" id="UPA01057">
    <property type="reaction ID" value="UER00164"/>
</dbReference>
<dbReference type="SUPFAM" id="SSF52518">
    <property type="entry name" value="Thiamin diphosphate-binding fold (THDP-binding)"/>
    <property type="match status" value="2"/>
</dbReference>
<evidence type="ECO:0000256" key="6">
    <source>
        <dbReference type="HAMAP-Rule" id="MF_01659"/>
    </source>
</evidence>
<gene>
    <name evidence="6 8" type="primary">menD</name>
    <name evidence="8" type="ORF">TFUB20_01678</name>
</gene>
<accession>A0A1D3UPZ1</accession>
<evidence type="ECO:0000256" key="1">
    <source>
        <dbReference type="ARBA" id="ARBA00022679"/>
    </source>
</evidence>
<dbReference type="UniPathway" id="UPA00079"/>
<dbReference type="GO" id="GO:0030976">
    <property type="term" value="F:thiamine pyrophosphate binding"/>
    <property type="evidence" value="ECO:0007669"/>
    <property type="project" value="UniProtKB-UniRule"/>
</dbReference>
<comment type="pathway">
    <text evidence="6">Quinol/quinone metabolism; 1,4-dihydroxy-2-naphthoate biosynthesis; 1,4-dihydroxy-2-naphthoate from chorismate: step 2/7.</text>
</comment>
<dbReference type="EMBL" id="FMMM01000057">
    <property type="protein sequence ID" value="SCQ22316.1"/>
    <property type="molecule type" value="Genomic_DNA"/>
</dbReference>
<dbReference type="Gene3D" id="3.40.50.970">
    <property type="match status" value="2"/>
</dbReference>
<comment type="similarity">
    <text evidence="6">Belongs to the TPP enzyme family. MenD subfamily.</text>
</comment>
<dbReference type="RefSeq" id="WP_256122216.1">
    <property type="nucleotide sequence ID" value="NZ_FMMM01000057.1"/>
</dbReference>
<dbReference type="Pfam" id="PF02776">
    <property type="entry name" value="TPP_enzyme_N"/>
    <property type="match status" value="1"/>
</dbReference>
<evidence type="ECO:0000256" key="4">
    <source>
        <dbReference type="ARBA" id="ARBA00023052"/>
    </source>
</evidence>
<dbReference type="PIRSF" id="PIRSF004983">
    <property type="entry name" value="MenD"/>
    <property type="match status" value="1"/>
</dbReference>
<dbReference type="GO" id="GO:0000287">
    <property type="term" value="F:magnesium ion binding"/>
    <property type="evidence" value="ECO:0007669"/>
    <property type="project" value="UniProtKB-UniRule"/>
</dbReference>
<comment type="cofactor">
    <cofactor evidence="6">
        <name>Mg(2+)</name>
        <dbReference type="ChEBI" id="CHEBI:18420"/>
    </cofactor>
    <cofactor evidence="6">
        <name>Mn(2+)</name>
        <dbReference type="ChEBI" id="CHEBI:29035"/>
    </cofactor>
</comment>
<keyword evidence="3 6" id="KW-0460">Magnesium</keyword>
<dbReference type="InterPro" id="IPR012001">
    <property type="entry name" value="Thiamin_PyroP_enz_TPP-bd_dom"/>
</dbReference>
<comment type="catalytic activity">
    <reaction evidence="6">
        <text>isochorismate + 2-oxoglutarate + H(+) = 5-enolpyruvoyl-6-hydroxy-2-succinyl-cyclohex-3-ene-1-carboxylate + CO2</text>
        <dbReference type="Rhea" id="RHEA:25593"/>
        <dbReference type="ChEBI" id="CHEBI:15378"/>
        <dbReference type="ChEBI" id="CHEBI:16526"/>
        <dbReference type="ChEBI" id="CHEBI:16810"/>
        <dbReference type="ChEBI" id="CHEBI:29780"/>
        <dbReference type="ChEBI" id="CHEBI:58818"/>
        <dbReference type="EC" id="2.2.1.9"/>
    </reaction>
</comment>
<proteinExistence type="inferred from homology"/>
<evidence type="ECO:0000256" key="3">
    <source>
        <dbReference type="ARBA" id="ARBA00022842"/>
    </source>
</evidence>
<dbReference type="InterPro" id="IPR004433">
    <property type="entry name" value="MenaQ_synth_MenD"/>
</dbReference>
<dbReference type="InterPro" id="IPR029061">
    <property type="entry name" value="THDP-binding"/>
</dbReference>
<comment type="function">
    <text evidence="6">Catalyzes the thiamine diphosphate-dependent decarboxylation of 2-oxoglutarate and the subsequent addition of the resulting succinic semialdehyde-thiamine pyrophosphate anion to isochorismate to yield 2-succinyl-5-enolpyruvyl-6-hydroxy-3-cyclohexene-1-carboxylate (SEPHCHC).</text>
</comment>
<dbReference type="GO" id="GO:0030145">
    <property type="term" value="F:manganese ion binding"/>
    <property type="evidence" value="ECO:0007669"/>
    <property type="project" value="UniProtKB-UniRule"/>
</dbReference>
<keyword evidence="4 6" id="KW-0786">Thiamine pyrophosphate</keyword>
<keyword evidence="2 6" id="KW-0479">Metal-binding</keyword>
<evidence type="ECO:0000256" key="5">
    <source>
        <dbReference type="ARBA" id="ARBA00023211"/>
    </source>
</evidence>
<dbReference type="EC" id="2.2.1.9" evidence="6"/>
<protein>
    <recommendedName>
        <fullName evidence="6">2-succinyl-5-enolpyruvyl-6-hydroxy-3-cyclohexene-1-carboxylate synthase</fullName>
        <shortName evidence="6">SEPHCHC synthase</shortName>
        <ecNumber evidence="6">2.2.1.9</ecNumber>
    </recommendedName>
    <alternativeName>
        <fullName evidence="6">Menaquinone biosynthesis protein MenD</fullName>
    </alternativeName>
</protein>
<dbReference type="PANTHER" id="PTHR42916:SF1">
    <property type="entry name" value="PROTEIN PHYLLO, CHLOROPLASTIC"/>
    <property type="match status" value="1"/>
</dbReference>
<keyword evidence="5 6" id="KW-0464">Manganese</keyword>
<keyword evidence="1 6" id="KW-0808">Transferase</keyword>
<evidence type="ECO:0000259" key="7">
    <source>
        <dbReference type="Pfam" id="PF02776"/>
    </source>
</evidence>
<dbReference type="AlphaFoldDB" id="A0A1D3UPZ1"/>
<dbReference type="HAMAP" id="MF_01659">
    <property type="entry name" value="MenD"/>
    <property type="match status" value="1"/>
</dbReference>
<sequence length="578" mass="64051">MMDSDYSDKKGVSVLMDLFAMKGIRKLVMSPGSRNAPLLFSFSRNPAFEKYVIADERSAGFFALGLALASGEAVGLVCTSGTAMLNYAPAVAEAFYRGIPLVAVTADRPAEWIDQDEGQTIRQEGAMAGFVKSYCSLRAEFDTSASAWYANRRLNEVLNHALMPRRGPVHINMSFCEPLYGTSSGYSGKERAITFVRERQELPEEVWDMLVRRFLEAPRVMIVAGFYPPDEDVSAALQDICKFPHTVLFAESLSNIRTDTSIGTADRVLAVAGEDESLYPELLISFGGSLISRMLKTFLRRAKPAEHWGIDERFPAPDTFCALTHHICTGASGFWKEFAGRLKDKAPESLSPEGVSYAGSWQKIKRKADLLHRTFMADAGWSDLKAFEVILRHIPHDAALHVANSTPVRYLQLFEHAHYAGGEWSNRGTNGIEGATSTAMGFSEVYSGTTLLITGDLSFMYDSNALWMPYVNGRIRVIVMRNGGGGIFRFIPGPDSLKELETCFETPLEVPVREMAGAYGWRYMKAASAEELETVLPSFFASGDRAILLEVETPRFENAPVLKSYFTYISGESYPVNR</sequence>
<dbReference type="CDD" id="cd02009">
    <property type="entry name" value="TPP_SHCHC_synthase"/>
    <property type="match status" value="1"/>
</dbReference>
<comment type="cofactor">
    <cofactor evidence="6">
        <name>thiamine diphosphate</name>
        <dbReference type="ChEBI" id="CHEBI:58937"/>
    </cofactor>
    <text evidence="6">Binds 1 thiamine pyrophosphate per subunit.</text>
</comment>
<comment type="pathway">
    <text evidence="6">Quinol/quinone metabolism; menaquinone biosynthesis.</text>
</comment>
<dbReference type="Gene3D" id="3.40.50.1220">
    <property type="entry name" value="TPP-binding domain"/>
    <property type="match status" value="1"/>
</dbReference>
<name>A0A1D3UPZ1_TANFO</name>
<comment type="subunit">
    <text evidence="6">Homodimer.</text>
</comment>
<organism evidence="8 9">
    <name type="scientific">Tannerella forsythia</name>
    <name type="common">Bacteroides forsythus</name>
    <dbReference type="NCBI Taxonomy" id="28112"/>
    <lineage>
        <taxon>Bacteria</taxon>
        <taxon>Pseudomonadati</taxon>
        <taxon>Bacteroidota</taxon>
        <taxon>Bacteroidia</taxon>
        <taxon>Bacteroidales</taxon>
        <taxon>Tannerellaceae</taxon>
        <taxon>Tannerella</taxon>
    </lineage>
</organism>
<reference evidence="8 9" key="1">
    <citation type="submission" date="2016-09" db="EMBL/GenBank/DDBJ databases">
        <authorList>
            <person name="Capua I."/>
            <person name="De Benedictis P."/>
            <person name="Joannis T."/>
            <person name="Lombin L.H."/>
            <person name="Cattoli G."/>
        </authorList>
    </citation>
    <scope>NUCLEOTIDE SEQUENCE [LARGE SCALE GENOMIC DNA]</scope>
    <source>
        <strain evidence="8 9">UB20</strain>
    </source>
</reference>
<dbReference type="PANTHER" id="PTHR42916">
    <property type="entry name" value="2-SUCCINYL-5-ENOLPYRUVYL-6-HYDROXY-3-CYCLOHEXENE-1-CARBOXYLATE SYNTHASE"/>
    <property type="match status" value="1"/>
</dbReference>